<evidence type="ECO:0000313" key="14">
    <source>
        <dbReference type="EMBL" id="QFU15809.1"/>
    </source>
</evidence>
<evidence type="ECO:0000256" key="3">
    <source>
        <dbReference type="ARBA" id="ARBA00022475"/>
    </source>
</evidence>
<dbReference type="Gene3D" id="3.10.580.10">
    <property type="entry name" value="CBS-domain"/>
    <property type="match status" value="1"/>
</dbReference>
<dbReference type="Pfam" id="PF03471">
    <property type="entry name" value="CorC_HlyC"/>
    <property type="match status" value="1"/>
</dbReference>
<dbReference type="Pfam" id="PF00571">
    <property type="entry name" value="CBS"/>
    <property type="match status" value="2"/>
</dbReference>
<dbReference type="PROSITE" id="PS51371">
    <property type="entry name" value="CBS"/>
    <property type="match status" value="2"/>
</dbReference>
<sequence>MLGSSFHRRGERGPTGRQLLTSLLELVIAFVLIVLNGVFALSELAIVSARRARLKAFAEQGRAGAATALALMEDSGRFLSTVQIGITLVGILAGAFSGAALGSRLAEILAANGVPPGAAEPLGYGIVIGLITYFSIVVGELVPKQLALRHPESIACFVAPMMMLVSRIAAPAVWLLNASTRLIFRLFGSSTDGETTVTEEEIKMLVGEAESAGVIEEEERRMIGGVLRLGDRLARAIMTPRTDVDWIDLEDEPEEIRELLMTTPHSRLPVSEGNSDNMIGVVESRELLAAILAGEELDVRRHVKPAPVIPDTLDALDALTVLRDSAVPMALVHDEYGHFEGVVTPADALEAIVGVFRSDVETPEPDAVRRDDGSWLLSGSMPVDEMAEILAIPLPENRSYHTVGGLVISEIQHLPTTGEHVDAFGWRFEVVDLDGRRIDKILAHPLGQRAGAIAPPP</sequence>
<dbReference type="Pfam" id="PF01595">
    <property type="entry name" value="CNNM"/>
    <property type="match status" value="1"/>
</dbReference>
<name>A0A5P9JUG5_9HYPH</name>
<dbReference type="PANTHER" id="PTHR43099">
    <property type="entry name" value="UPF0053 PROTEIN YRKA"/>
    <property type="match status" value="1"/>
</dbReference>
<keyword evidence="8 10" id="KW-0472">Membrane</keyword>
<dbReference type="InterPro" id="IPR051676">
    <property type="entry name" value="UPF0053_domain"/>
</dbReference>
<evidence type="ECO:0000259" key="13">
    <source>
        <dbReference type="PROSITE" id="PS51846"/>
    </source>
</evidence>
<keyword evidence="6 10" id="KW-1133">Transmembrane helix</keyword>
<gene>
    <name evidence="14" type="ORF">GDR74_05995</name>
</gene>
<dbReference type="AlphaFoldDB" id="A0A5P9JUG5"/>
<reference evidence="14 15" key="1">
    <citation type="submission" date="2019-10" db="EMBL/GenBank/DDBJ databases">
        <title>Isolation, Identification of Microvirga thermotolerans HR1, a novel thermophilic bacterium and Comparative Genomics of the genus Microvirga.</title>
        <authorList>
            <person name="Li J."/>
            <person name="Zhang W."/>
            <person name="Lin M."/>
            <person name="Wang J."/>
        </authorList>
    </citation>
    <scope>NUCLEOTIDE SEQUENCE [LARGE SCALE GENOMIC DNA]</scope>
    <source>
        <strain evidence="14 15">HR1</strain>
    </source>
</reference>
<evidence type="ECO:0000256" key="11">
    <source>
        <dbReference type="SAM" id="Phobius"/>
    </source>
</evidence>
<feature type="domain" description="CBS" evidence="12">
    <location>
        <begin position="238"/>
        <end position="299"/>
    </location>
</feature>
<dbReference type="GO" id="GO:0005886">
    <property type="term" value="C:plasma membrane"/>
    <property type="evidence" value="ECO:0007669"/>
    <property type="project" value="UniProtKB-SubCell"/>
</dbReference>
<evidence type="ECO:0000313" key="15">
    <source>
        <dbReference type="Proteomes" id="UP000325614"/>
    </source>
</evidence>
<evidence type="ECO:0000256" key="10">
    <source>
        <dbReference type="PROSITE-ProRule" id="PRU01193"/>
    </source>
</evidence>
<dbReference type="GO" id="GO:0050660">
    <property type="term" value="F:flavin adenine dinucleotide binding"/>
    <property type="evidence" value="ECO:0007669"/>
    <property type="project" value="InterPro"/>
</dbReference>
<evidence type="ECO:0000256" key="6">
    <source>
        <dbReference type="ARBA" id="ARBA00022989"/>
    </source>
</evidence>
<dbReference type="SMART" id="SM01091">
    <property type="entry name" value="CorC_HlyC"/>
    <property type="match status" value="1"/>
</dbReference>
<dbReference type="Proteomes" id="UP000325614">
    <property type="component" value="Chromosome"/>
</dbReference>
<keyword evidence="4 10" id="KW-0812">Transmembrane</keyword>
<comment type="subcellular location">
    <subcellularLocation>
        <location evidence="1">Cell membrane</location>
        <topology evidence="1">Multi-pass membrane protein</topology>
    </subcellularLocation>
</comment>
<dbReference type="Gene3D" id="3.30.465.10">
    <property type="match status" value="1"/>
</dbReference>
<dbReference type="EMBL" id="CP045423">
    <property type="protein sequence ID" value="QFU15809.1"/>
    <property type="molecule type" value="Genomic_DNA"/>
</dbReference>
<dbReference type="PANTHER" id="PTHR43099:SF5">
    <property type="entry name" value="HLYC_CORC FAMILY TRANSPORTER"/>
    <property type="match status" value="1"/>
</dbReference>
<dbReference type="CDD" id="cd04590">
    <property type="entry name" value="CBS_pair_CorC_HlyC_assoc"/>
    <property type="match status" value="1"/>
</dbReference>
<feature type="transmembrane region" description="Helical" evidence="11">
    <location>
        <begin position="154"/>
        <end position="176"/>
    </location>
</feature>
<dbReference type="InterPro" id="IPR002550">
    <property type="entry name" value="CNNM"/>
</dbReference>
<dbReference type="InterPro" id="IPR046342">
    <property type="entry name" value="CBS_dom_sf"/>
</dbReference>
<feature type="transmembrane region" description="Helical" evidence="11">
    <location>
        <begin position="78"/>
        <end position="102"/>
    </location>
</feature>
<evidence type="ECO:0000256" key="4">
    <source>
        <dbReference type="ARBA" id="ARBA00022692"/>
    </source>
</evidence>
<protein>
    <submittedName>
        <fullName evidence="14">DUF21 domain-containing protein</fullName>
    </submittedName>
</protein>
<dbReference type="SUPFAM" id="SSF56176">
    <property type="entry name" value="FAD-binding/transporter-associated domain-like"/>
    <property type="match status" value="1"/>
</dbReference>
<dbReference type="InterPro" id="IPR044751">
    <property type="entry name" value="Ion_transp-like_CBS"/>
</dbReference>
<dbReference type="InterPro" id="IPR016169">
    <property type="entry name" value="FAD-bd_PCMH_sub2"/>
</dbReference>
<keyword evidence="7 9" id="KW-0129">CBS domain</keyword>
<keyword evidence="3" id="KW-1003">Cell membrane</keyword>
<keyword evidence="5" id="KW-0677">Repeat</keyword>
<feature type="domain" description="CNNM transmembrane" evidence="13">
    <location>
        <begin position="18"/>
        <end position="219"/>
    </location>
</feature>
<evidence type="ECO:0000256" key="2">
    <source>
        <dbReference type="ARBA" id="ARBA00006446"/>
    </source>
</evidence>
<feature type="transmembrane region" description="Helical" evidence="11">
    <location>
        <begin position="122"/>
        <end position="142"/>
    </location>
</feature>
<evidence type="ECO:0000256" key="7">
    <source>
        <dbReference type="ARBA" id="ARBA00023122"/>
    </source>
</evidence>
<evidence type="ECO:0000259" key="12">
    <source>
        <dbReference type="PROSITE" id="PS51371"/>
    </source>
</evidence>
<dbReference type="FunFam" id="3.30.465.10:FF:000023">
    <property type="entry name" value="Magnesium and cobalt transporter"/>
    <property type="match status" value="1"/>
</dbReference>
<comment type="similarity">
    <text evidence="2">Belongs to the UPF0053 family. Hemolysin C subfamily.</text>
</comment>
<accession>A0A5P9JUG5</accession>
<evidence type="ECO:0000256" key="9">
    <source>
        <dbReference type="PROSITE-ProRule" id="PRU00703"/>
    </source>
</evidence>
<evidence type="ECO:0000256" key="8">
    <source>
        <dbReference type="ARBA" id="ARBA00023136"/>
    </source>
</evidence>
<dbReference type="SUPFAM" id="SSF54631">
    <property type="entry name" value="CBS-domain pair"/>
    <property type="match status" value="1"/>
</dbReference>
<organism evidence="14 15">
    <name type="scientific">Microvirga thermotolerans</name>
    <dbReference type="NCBI Taxonomy" id="2651334"/>
    <lineage>
        <taxon>Bacteria</taxon>
        <taxon>Pseudomonadati</taxon>
        <taxon>Pseudomonadota</taxon>
        <taxon>Alphaproteobacteria</taxon>
        <taxon>Hyphomicrobiales</taxon>
        <taxon>Methylobacteriaceae</taxon>
        <taxon>Microvirga</taxon>
    </lineage>
</organism>
<proteinExistence type="inferred from homology"/>
<dbReference type="InterPro" id="IPR036318">
    <property type="entry name" value="FAD-bd_PCMH-like_sf"/>
</dbReference>
<feature type="domain" description="CBS" evidence="12">
    <location>
        <begin position="302"/>
        <end position="360"/>
    </location>
</feature>
<dbReference type="InterPro" id="IPR000644">
    <property type="entry name" value="CBS_dom"/>
</dbReference>
<dbReference type="KEGG" id="mico:GDR74_05995"/>
<evidence type="ECO:0000256" key="1">
    <source>
        <dbReference type="ARBA" id="ARBA00004651"/>
    </source>
</evidence>
<evidence type="ECO:0000256" key="5">
    <source>
        <dbReference type="ARBA" id="ARBA00022737"/>
    </source>
</evidence>
<keyword evidence="15" id="KW-1185">Reference proteome</keyword>
<dbReference type="InterPro" id="IPR005170">
    <property type="entry name" value="Transptr-assoc_dom"/>
</dbReference>
<feature type="transmembrane region" description="Helical" evidence="11">
    <location>
        <begin position="26"/>
        <end position="47"/>
    </location>
</feature>
<dbReference type="PROSITE" id="PS51846">
    <property type="entry name" value="CNNM"/>
    <property type="match status" value="1"/>
</dbReference>